<proteinExistence type="predicted"/>
<feature type="compositionally biased region" description="Gly residues" evidence="1">
    <location>
        <begin position="37"/>
        <end position="47"/>
    </location>
</feature>
<feature type="compositionally biased region" description="Low complexity" evidence="1">
    <location>
        <begin position="48"/>
        <end position="70"/>
    </location>
</feature>
<dbReference type="EMBL" id="JPRF03000083">
    <property type="protein sequence ID" value="OEV32838.1"/>
    <property type="molecule type" value="Genomic_DNA"/>
</dbReference>
<evidence type="ECO:0000313" key="2">
    <source>
        <dbReference type="EMBL" id="OEV32838.1"/>
    </source>
</evidence>
<keyword evidence="3" id="KW-1185">Reference proteome</keyword>
<name>A0A1E7MWN2_KITAU</name>
<evidence type="ECO:0000256" key="1">
    <source>
        <dbReference type="SAM" id="MobiDB-lite"/>
    </source>
</evidence>
<feature type="region of interest" description="Disordered" evidence="1">
    <location>
        <begin position="124"/>
        <end position="154"/>
    </location>
</feature>
<organism evidence="2 3">
    <name type="scientific">Kitasatospora aureofaciens</name>
    <name type="common">Streptomyces aureofaciens</name>
    <dbReference type="NCBI Taxonomy" id="1894"/>
    <lineage>
        <taxon>Bacteria</taxon>
        <taxon>Bacillati</taxon>
        <taxon>Actinomycetota</taxon>
        <taxon>Actinomycetes</taxon>
        <taxon>Kitasatosporales</taxon>
        <taxon>Streptomycetaceae</taxon>
        <taxon>Kitasatospora</taxon>
    </lineage>
</organism>
<gene>
    <name evidence="2" type="ORF">HS99_0039885</name>
</gene>
<dbReference type="Proteomes" id="UP000037395">
    <property type="component" value="Unassembled WGS sequence"/>
</dbReference>
<dbReference type="AlphaFoldDB" id="A0A1E7MWN2"/>
<protein>
    <submittedName>
        <fullName evidence="2">Uncharacterized protein</fullName>
    </submittedName>
</protein>
<accession>A0A1E7MWN2</accession>
<sequence length="181" mass="19014">MGEDRAGVFQRPVEVQQQLVGGLVGGALAVGDVVEGTGGRGQRGGVLGRARPASAAASSAVRPGRASSRVRSSRARTRARICSRTASDQRPAAACPAASARYRSALRGPSVPYTPRTVRAARLGAPRRHQRAAPITTATTRNSTSPVVPSVPSPEMLPMARSMWSQIQSTTRSRTVGSFLW</sequence>
<feature type="compositionally biased region" description="Basic residues" evidence="1">
    <location>
        <begin position="71"/>
        <end position="81"/>
    </location>
</feature>
<evidence type="ECO:0000313" key="3">
    <source>
        <dbReference type="Proteomes" id="UP000037395"/>
    </source>
</evidence>
<comment type="caution">
    <text evidence="2">The sequence shown here is derived from an EMBL/GenBank/DDBJ whole genome shotgun (WGS) entry which is preliminary data.</text>
</comment>
<feature type="compositionally biased region" description="Low complexity" evidence="1">
    <location>
        <begin position="145"/>
        <end position="154"/>
    </location>
</feature>
<feature type="region of interest" description="Disordered" evidence="1">
    <location>
        <begin position="37"/>
        <end position="87"/>
    </location>
</feature>
<reference evidence="2" key="1">
    <citation type="submission" date="2016-08" db="EMBL/GenBank/DDBJ databases">
        <title>Sequencing, Assembly and Comparative Genomics of S. aureofaciens ATCC 10762.</title>
        <authorList>
            <person name="Gradnigo J.S."/>
            <person name="Johnson N."/>
            <person name="Somerville G.A."/>
        </authorList>
    </citation>
    <scope>NUCLEOTIDE SEQUENCE [LARGE SCALE GENOMIC DNA]</scope>
    <source>
        <strain evidence="2">ATCC 10762</strain>
    </source>
</reference>